<evidence type="ECO:0000256" key="1">
    <source>
        <dbReference type="SAM" id="MobiDB-lite"/>
    </source>
</evidence>
<gene>
    <name evidence="3" type="ORF">BCV70DRAFT_197830</name>
</gene>
<protein>
    <submittedName>
        <fullName evidence="3">Uncharacterized protein</fullName>
    </submittedName>
</protein>
<dbReference type="OrthoDB" id="3360074at2759"/>
<feature type="chain" id="PRO_5016322131" evidence="2">
    <location>
        <begin position="23"/>
        <end position="189"/>
    </location>
</feature>
<sequence>MVKFSLAPLALVAVLGASSVFAQESSVSSASSSMSSASGSSSASSAAPTSMSSSGGSGSGSNVCTALAGDPRSQPYGCPYSSTTVPPYDLSSLVSYLIKGYTRGPEAKSPDEVANEMAGTVLKYYPTLITPKSELQATFAEAISATINAIAEGRLTEADLGPAARNVPDSLLHFGAAAAAIFAAGAFVL</sequence>
<organism evidence="3 4">
    <name type="scientific">Testicularia cyperi</name>
    <dbReference type="NCBI Taxonomy" id="1882483"/>
    <lineage>
        <taxon>Eukaryota</taxon>
        <taxon>Fungi</taxon>
        <taxon>Dikarya</taxon>
        <taxon>Basidiomycota</taxon>
        <taxon>Ustilaginomycotina</taxon>
        <taxon>Ustilaginomycetes</taxon>
        <taxon>Ustilaginales</taxon>
        <taxon>Anthracoideaceae</taxon>
        <taxon>Testicularia</taxon>
    </lineage>
</organism>
<feature type="compositionally biased region" description="Low complexity" evidence="1">
    <location>
        <begin position="30"/>
        <end position="54"/>
    </location>
</feature>
<name>A0A317Y0P0_9BASI</name>
<keyword evidence="2" id="KW-0732">Signal</keyword>
<evidence type="ECO:0000256" key="2">
    <source>
        <dbReference type="SAM" id="SignalP"/>
    </source>
</evidence>
<dbReference type="Proteomes" id="UP000246740">
    <property type="component" value="Unassembled WGS sequence"/>
</dbReference>
<keyword evidence="4" id="KW-1185">Reference proteome</keyword>
<reference evidence="3 4" key="1">
    <citation type="journal article" date="2018" name="Mol. Biol. Evol.">
        <title>Broad Genomic Sampling Reveals a Smut Pathogenic Ancestry of the Fungal Clade Ustilaginomycotina.</title>
        <authorList>
            <person name="Kijpornyongpan T."/>
            <person name="Mondo S.J."/>
            <person name="Barry K."/>
            <person name="Sandor L."/>
            <person name="Lee J."/>
            <person name="Lipzen A."/>
            <person name="Pangilinan J."/>
            <person name="LaButti K."/>
            <person name="Hainaut M."/>
            <person name="Henrissat B."/>
            <person name="Grigoriev I.V."/>
            <person name="Spatafora J.W."/>
            <person name="Aime M.C."/>
        </authorList>
    </citation>
    <scope>NUCLEOTIDE SEQUENCE [LARGE SCALE GENOMIC DNA]</scope>
    <source>
        <strain evidence="3 4">MCA 3645</strain>
    </source>
</reference>
<evidence type="ECO:0000313" key="4">
    <source>
        <dbReference type="Proteomes" id="UP000246740"/>
    </source>
</evidence>
<dbReference type="AlphaFoldDB" id="A0A317Y0P0"/>
<evidence type="ECO:0000313" key="3">
    <source>
        <dbReference type="EMBL" id="PWZ03633.1"/>
    </source>
</evidence>
<proteinExistence type="predicted"/>
<feature type="signal peptide" evidence="2">
    <location>
        <begin position="1"/>
        <end position="22"/>
    </location>
</feature>
<accession>A0A317Y0P0</accession>
<dbReference type="InParanoid" id="A0A317Y0P0"/>
<dbReference type="EMBL" id="KZ819188">
    <property type="protein sequence ID" value="PWZ03633.1"/>
    <property type="molecule type" value="Genomic_DNA"/>
</dbReference>
<feature type="region of interest" description="Disordered" evidence="1">
    <location>
        <begin position="30"/>
        <end position="66"/>
    </location>
</feature>